<feature type="compositionally biased region" description="Basic and acidic residues" evidence="3">
    <location>
        <begin position="34"/>
        <end position="46"/>
    </location>
</feature>
<feature type="compositionally biased region" description="Basic residues" evidence="3">
    <location>
        <begin position="87"/>
        <end position="96"/>
    </location>
</feature>
<dbReference type="InterPro" id="IPR012677">
    <property type="entry name" value="Nucleotide-bd_a/b_plait_sf"/>
</dbReference>
<dbReference type="PANTHER" id="PTHR23236">
    <property type="entry name" value="EUKARYOTIC TRANSLATION INITIATION FACTOR 4B/4H"/>
    <property type="match status" value="1"/>
</dbReference>
<feature type="domain" description="RRM" evidence="4">
    <location>
        <begin position="472"/>
        <end position="549"/>
    </location>
</feature>
<proteinExistence type="predicted"/>
<dbReference type="Gene3D" id="3.30.70.330">
    <property type="match status" value="4"/>
</dbReference>
<feature type="region of interest" description="Disordered" evidence="3">
    <location>
        <begin position="1"/>
        <end position="131"/>
    </location>
</feature>
<gene>
    <name evidence="5" type="ORF">LGLO00237_LOCUS22201</name>
</gene>
<dbReference type="SUPFAM" id="SSF54928">
    <property type="entry name" value="RNA-binding domain, RBD"/>
    <property type="match status" value="4"/>
</dbReference>
<keyword evidence="1 2" id="KW-0694">RNA-binding</keyword>
<name>A0A7S3Z3G8_9EUKA</name>
<dbReference type="InterPro" id="IPR000504">
    <property type="entry name" value="RRM_dom"/>
</dbReference>
<feature type="compositionally biased region" description="Basic residues" evidence="3">
    <location>
        <begin position="24"/>
        <end position="33"/>
    </location>
</feature>
<feature type="compositionally biased region" description="Basic and acidic residues" evidence="3">
    <location>
        <begin position="64"/>
        <end position="74"/>
    </location>
</feature>
<feature type="region of interest" description="Disordered" evidence="3">
    <location>
        <begin position="318"/>
        <end position="354"/>
    </location>
</feature>
<dbReference type="AlphaFoldDB" id="A0A7S3Z3G8"/>
<feature type="domain" description="RRM" evidence="4">
    <location>
        <begin position="245"/>
        <end position="318"/>
    </location>
</feature>
<evidence type="ECO:0000256" key="1">
    <source>
        <dbReference type="ARBA" id="ARBA00022884"/>
    </source>
</evidence>
<feature type="compositionally biased region" description="Basic residues" evidence="3">
    <location>
        <begin position="47"/>
        <end position="63"/>
    </location>
</feature>
<reference evidence="5" key="1">
    <citation type="submission" date="2021-01" db="EMBL/GenBank/DDBJ databases">
        <authorList>
            <person name="Corre E."/>
            <person name="Pelletier E."/>
            <person name="Niang G."/>
            <person name="Scheremetjew M."/>
            <person name="Finn R."/>
            <person name="Kale V."/>
            <person name="Holt S."/>
            <person name="Cochrane G."/>
            <person name="Meng A."/>
            <person name="Brown T."/>
            <person name="Cohen L."/>
        </authorList>
    </citation>
    <scope>NUCLEOTIDE SEQUENCE</scope>
    <source>
        <strain evidence="5">CCCM811</strain>
    </source>
</reference>
<feature type="region of interest" description="Disordered" evidence="3">
    <location>
        <begin position="214"/>
        <end position="240"/>
    </location>
</feature>
<dbReference type="Pfam" id="PF00076">
    <property type="entry name" value="RRM_1"/>
    <property type="match status" value="4"/>
</dbReference>
<dbReference type="InterPro" id="IPR035979">
    <property type="entry name" value="RBD_domain_sf"/>
</dbReference>
<dbReference type="SMART" id="SM00360">
    <property type="entry name" value="RRM"/>
    <property type="match status" value="4"/>
</dbReference>
<dbReference type="PROSITE" id="PS50102">
    <property type="entry name" value="RRM"/>
    <property type="match status" value="4"/>
</dbReference>
<feature type="compositionally biased region" description="Polar residues" evidence="3">
    <location>
        <begin position="217"/>
        <end position="226"/>
    </location>
</feature>
<dbReference type="CDD" id="cd00590">
    <property type="entry name" value="RRM_SF"/>
    <property type="match status" value="3"/>
</dbReference>
<evidence type="ECO:0000256" key="2">
    <source>
        <dbReference type="PROSITE-ProRule" id="PRU00176"/>
    </source>
</evidence>
<dbReference type="EMBL" id="HBIV01031130">
    <property type="protein sequence ID" value="CAE0670562.1"/>
    <property type="molecule type" value="Transcribed_RNA"/>
</dbReference>
<feature type="compositionally biased region" description="Acidic residues" evidence="3">
    <location>
        <begin position="230"/>
        <end position="240"/>
    </location>
</feature>
<feature type="compositionally biased region" description="Acidic residues" evidence="3">
    <location>
        <begin position="102"/>
        <end position="112"/>
    </location>
</feature>
<accession>A0A7S3Z3G8</accession>
<evidence type="ECO:0000256" key="3">
    <source>
        <dbReference type="SAM" id="MobiDB-lite"/>
    </source>
</evidence>
<evidence type="ECO:0000259" key="4">
    <source>
        <dbReference type="PROSITE" id="PS50102"/>
    </source>
</evidence>
<feature type="domain" description="RRM" evidence="4">
    <location>
        <begin position="134"/>
        <end position="207"/>
    </location>
</feature>
<protein>
    <recommendedName>
        <fullName evidence="4">RRM domain-containing protein</fullName>
    </recommendedName>
</protein>
<sequence>MEAKEVVKAKKKKRKKSTEGEGKRKLKKSKLKEKKAGRESTDDLNPKKKNKNKLLKKSVKKARKFTDSSSQEKVKVKKVKKDQDNKKKTKKRKKTKNKELVDETEDTSESQDESGGVGGDGGEESKAGEEPQQTVVFVGNVAWNTDNAALLEKFEGVTGIKRLTDKRGKFKGRVFLRFGSGKLAAEALAKAGDFLLDRQITVVYAKPELIPTDFENVGSSNGNDNASAPDGDDDDDDDVEGTGQTVVFVGNLSWEIDATKLTEHFQGVTGVHFLTDKRGKFKGRAFLRFATSKLAASALKRAGTTILEREITVVYAKPDNTPSDFEPVGSSSATEAVHGGGGEEAGDASGNQGGEGQYLFVSNLPFTVEESDVQEFFPNCTAVHWQTDKRGKFKGRAIVEFESEQSASEALEKSGQCLLDRPIKVVVADPELIKGGKVSLGSKPAEQKASSAPARNRSQPRVNMMDKPEGCNVVFVAGVSKDVEDEHMHELFKDCGEISEIRWIFDKHTGDFKQCGCVEFAEEDSVDKAILKAGEMVLGRPIRIKFAQPKGSRRR</sequence>
<dbReference type="GO" id="GO:0003723">
    <property type="term" value="F:RNA binding"/>
    <property type="evidence" value="ECO:0007669"/>
    <property type="project" value="UniProtKB-UniRule"/>
</dbReference>
<organism evidence="5">
    <name type="scientific">Lotharella globosa</name>
    <dbReference type="NCBI Taxonomy" id="91324"/>
    <lineage>
        <taxon>Eukaryota</taxon>
        <taxon>Sar</taxon>
        <taxon>Rhizaria</taxon>
        <taxon>Cercozoa</taxon>
        <taxon>Chlorarachniophyceae</taxon>
        <taxon>Lotharella</taxon>
    </lineage>
</organism>
<feature type="domain" description="RRM" evidence="4">
    <location>
        <begin position="357"/>
        <end position="430"/>
    </location>
</feature>
<feature type="region of interest" description="Disordered" evidence="3">
    <location>
        <begin position="437"/>
        <end position="463"/>
    </location>
</feature>
<dbReference type="PANTHER" id="PTHR23236:SF11">
    <property type="entry name" value="EUKARYOTIC TRANSLATION INITIATION FACTOR 4H"/>
    <property type="match status" value="1"/>
</dbReference>
<evidence type="ECO:0000313" key="5">
    <source>
        <dbReference type="EMBL" id="CAE0670562.1"/>
    </source>
</evidence>